<organism evidence="2">
    <name type="scientific">uncultured Pleomorphomonas sp</name>
    <dbReference type="NCBI Taxonomy" id="442121"/>
    <lineage>
        <taxon>Bacteria</taxon>
        <taxon>Pseudomonadati</taxon>
        <taxon>Pseudomonadota</taxon>
        <taxon>Alphaproteobacteria</taxon>
        <taxon>Hyphomicrobiales</taxon>
        <taxon>Pleomorphomonadaceae</taxon>
        <taxon>Pleomorphomonas</taxon>
        <taxon>environmental samples</taxon>
    </lineage>
</organism>
<gene>
    <name evidence="2" type="ORF">KL86PLE_90097</name>
</gene>
<sequence length="64" mass="7152">MPPEAVARPPDGPGIRRLEGTLGPAECRQLVWLGSRRSTWPVRPDRRLPQERKVCSKEIPPSAP</sequence>
<evidence type="ECO:0000313" key="2">
    <source>
        <dbReference type="EMBL" id="SCM78821.1"/>
    </source>
</evidence>
<feature type="compositionally biased region" description="Basic and acidic residues" evidence="1">
    <location>
        <begin position="43"/>
        <end position="56"/>
    </location>
</feature>
<reference evidence="2" key="1">
    <citation type="submission" date="2016-08" db="EMBL/GenBank/DDBJ databases">
        <authorList>
            <person name="Seilhamer J.J."/>
        </authorList>
    </citation>
    <scope>NUCLEOTIDE SEQUENCE</scope>
    <source>
        <strain evidence="2">86</strain>
    </source>
</reference>
<dbReference type="AlphaFoldDB" id="A0A212LMS1"/>
<evidence type="ECO:0000256" key="1">
    <source>
        <dbReference type="SAM" id="MobiDB-lite"/>
    </source>
</evidence>
<protein>
    <submittedName>
        <fullName evidence="2">Uncharacterized protein</fullName>
    </submittedName>
</protein>
<accession>A0A212LMS1</accession>
<feature type="region of interest" description="Disordered" evidence="1">
    <location>
        <begin position="1"/>
        <end position="21"/>
    </location>
</feature>
<dbReference type="EMBL" id="FMJD01000013">
    <property type="protein sequence ID" value="SCM78821.1"/>
    <property type="molecule type" value="Genomic_DNA"/>
</dbReference>
<name>A0A212LMS1_9HYPH</name>
<feature type="region of interest" description="Disordered" evidence="1">
    <location>
        <begin position="42"/>
        <end position="64"/>
    </location>
</feature>
<proteinExistence type="predicted"/>